<evidence type="ECO:0000313" key="4">
    <source>
        <dbReference type="Proteomes" id="UP000192939"/>
    </source>
</evidence>
<reference evidence="3 4" key="1">
    <citation type="submission" date="2017-04" db="EMBL/GenBank/DDBJ databases">
        <authorList>
            <person name="Varghese N."/>
            <person name="Submissions S."/>
        </authorList>
    </citation>
    <scope>NUCLEOTIDE SEQUENCE [LARGE SCALE GENOMIC DNA]</scope>
    <source>
        <strain evidence="3 4">J12</strain>
    </source>
</reference>
<dbReference type="RefSeq" id="WP_139817526.1">
    <property type="nucleotide sequence ID" value="NZ_FXAE01000024.1"/>
</dbReference>
<name>A0ABY1LYW0_9BACL</name>
<dbReference type="Pfam" id="PF13229">
    <property type="entry name" value="Beta_helix"/>
    <property type="match status" value="1"/>
</dbReference>
<evidence type="ECO:0000259" key="2">
    <source>
        <dbReference type="Pfam" id="PF13229"/>
    </source>
</evidence>
<dbReference type="SUPFAM" id="SSF51126">
    <property type="entry name" value="Pectin lyase-like"/>
    <property type="match status" value="2"/>
</dbReference>
<comment type="caution">
    <text evidence="3">The sequence shown here is derived from an EMBL/GenBank/DDBJ whole genome shotgun (WGS) entry which is preliminary data.</text>
</comment>
<keyword evidence="4" id="KW-1185">Reference proteome</keyword>
<dbReference type="InterPro" id="IPR011050">
    <property type="entry name" value="Pectin_lyase_fold/virulence"/>
</dbReference>
<dbReference type="InterPro" id="IPR039448">
    <property type="entry name" value="Beta_helix"/>
</dbReference>
<protein>
    <submittedName>
        <fullName evidence="3">Parallel beta-helix repeat (Two copies)</fullName>
    </submittedName>
</protein>
<dbReference type="InterPro" id="IPR012334">
    <property type="entry name" value="Pectin_lyas_fold"/>
</dbReference>
<evidence type="ECO:0000259" key="1">
    <source>
        <dbReference type="Pfam" id="PF12708"/>
    </source>
</evidence>
<feature type="domain" description="Rhamnogalacturonase A/B/Epimerase-like pectate lyase" evidence="1">
    <location>
        <begin position="42"/>
        <end position="298"/>
    </location>
</feature>
<feature type="domain" description="Right handed beta helix" evidence="2">
    <location>
        <begin position="319"/>
        <end position="464"/>
    </location>
</feature>
<dbReference type="InterPro" id="IPR006626">
    <property type="entry name" value="PbH1"/>
</dbReference>
<dbReference type="Gene3D" id="2.160.20.10">
    <property type="entry name" value="Single-stranded right-handed beta-helix, Pectin lyase-like"/>
    <property type="match status" value="1"/>
</dbReference>
<dbReference type="Pfam" id="PF12708">
    <property type="entry name" value="Pect-lyase_RHGA_epim"/>
    <property type="match status" value="1"/>
</dbReference>
<dbReference type="EMBL" id="FXAE01000024">
    <property type="protein sequence ID" value="SMF33295.1"/>
    <property type="molecule type" value="Genomic_DNA"/>
</dbReference>
<accession>A0ABY1LYW0</accession>
<dbReference type="SMART" id="SM00710">
    <property type="entry name" value="PbH1"/>
    <property type="match status" value="9"/>
</dbReference>
<proteinExistence type="predicted"/>
<gene>
    <name evidence="3" type="ORF">SAMN02744124_02483</name>
</gene>
<dbReference type="Proteomes" id="UP000192939">
    <property type="component" value="Unassembled WGS sequence"/>
</dbReference>
<sequence>MAANQSIKKFVLITLVVAVGFLFNISINPVAANAEPKDAQMINVKDQGAKGDGVTDDTSAIQRALDLAASSKGTVYFPEGTYVVNPVNTLIVESGTTLKGEGKKSVIQADAHKFGWEMIHASGTGIEISDLMLDGNHAVNRVLVIGGGSSFVKVNRIAAANATHSSDPASDFYTGVVSGIVIYGDTNHIEITNSEIYNIKAVNLTAGSLISRGIYITTTWGSAEKVASNVRITNSNIHHIGSADDGDGIFYEDPNLDRGTGRDAGSLIANNTFSFNAKRAIKIYAQGITVSGNIITNSYLNNNYYEGKDKGQLAPDMYAGISVYASNNSISDNRIEGVGSYYAAIEVSADETVNHVTIKGNKIKMGQQSVIAGTTGIRLGNTKNFTISSNTIEHAEKGIWTWQNAENGTVEGNKIETTKGGIDLTTYLANCIQKDIVVKDNIVKGQAFNIQLAKSNVNVKVVSNL</sequence>
<evidence type="ECO:0000313" key="3">
    <source>
        <dbReference type="EMBL" id="SMF33295.1"/>
    </source>
</evidence>
<organism evidence="3 4">
    <name type="scientific">Paenibacillus barengoltzii J12</name>
    <dbReference type="NCBI Taxonomy" id="935846"/>
    <lineage>
        <taxon>Bacteria</taxon>
        <taxon>Bacillati</taxon>
        <taxon>Bacillota</taxon>
        <taxon>Bacilli</taxon>
        <taxon>Bacillales</taxon>
        <taxon>Paenibacillaceae</taxon>
        <taxon>Paenibacillus</taxon>
    </lineage>
</organism>
<dbReference type="InterPro" id="IPR024535">
    <property type="entry name" value="RHGA/B-epi-like_pectate_lyase"/>
</dbReference>